<dbReference type="Gene3D" id="3.40.50.1820">
    <property type="entry name" value="alpha/beta hydrolase"/>
    <property type="match status" value="1"/>
</dbReference>
<dbReference type="AlphaFoldDB" id="A0A2G6JB83"/>
<proteinExistence type="predicted"/>
<sequence>MANQDNKSPESELLGFLSGNPLLGSHLGQKEMDDLLSVLPSLAAPSANAVQAWTNTMMNYQRDALKLWMSPWANLSGQGSASVIEPSAEDRRFKDEDWKKNPVCNFLMQSYLLASRAMCETVDAAELDAHEKRVLSFYTRYAADALAPTNFAYTNPEVIRQAVETRGQSLVDGFKNLTEDLQSGAITTSDPSAFVLGENIAGTQGNVVFRNELIEVIQYKPLVEKVYQRPLVIVPPCVNKFYIFDLNERKSFVKHALEQGQNVFIISWRNATPEMGDLSWDDYIQKGVWTAFDVARDITGIKKINVLSWCIGGTMVVTALAAMSAAERRNIASATFLTTMIDFSDPGEVEVFIDQKQIDAYQNRLDTSGVLPGNDLSRAMAMLHANESIWHFVINNYLLGKTPPPFDVLHWNADTSNLPKAMYSFFVENMYYEDKLKVPGGVTVCGKPLNVADIDVPCCFISATEDHIVPWRSTFLAKQLIGDNVEFILTEGGHVSGTAINHPVKCRRSFWYGGTNGLDCDAWQASAQKQAGSWWEHWHAWLAEKSGNQIAAPQQLGNKEYQPMDAAPGTYVKEDVNQNG</sequence>
<gene>
    <name evidence="4" type="ORF">CSA61_00465</name>
</gene>
<organism evidence="4 5">
    <name type="scientific">Neptuniibacter caesariensis</name>
    <dbReference type="NCBI Taxonomy" id="207954"/>
    <lineage>
        <taxon>Bacteria</taxon>
        <taxon>Pseudomonadati</taxon>
        <taxon>Pseudomonadota</taxon>
        <taxon>Gammaproteobacteria</taxon>
        <taxon>Oceanospirillales</taxon>
        <taxon>Oceanospirillaceae</taxon>
        <taxon>Neptuniibacter</taxon>
    </lineage>
</organism>
<keyword evidence="1" id="KW-0808">Transferase</keyword>
<dbReference type="InterPro" id="IPR029058">
    <property type="entry name" value="AB_hydrolase_fold"/>
</dbReference>
<name>A0A2G6JB83_NEPCE</name>
<evidence type="ECO:0000256" key="2">
    <source>
        <dbReference type="ARBA" id="ARBA00023315"/>
    </source>
</evidence>
<feature type="domain" description="Poly-beta-hydroxybutyrate polymerase N-terminal" evidence="3">
    <location>
        <begin position="89"/>
        <end position="255"/>
    </location>
</feature>
<accession>A0A2G6JB83</accession>
<dbReference type="Pfam" id="PF07167">
    <property type="entry name" value="PhaC_N"/>
    <property type="match status" value="1"/>
</dbReference>
<comment type="caution">
    <text evidence="4">The sequence shown here is derived from an EMBL/GenBank/DDBJ whole genome shotgun (WGS) entry which is preliminary data.</text>
</comment>
<protein>
    <submittedName>
        <fullName evidence="4">Class I poly(R)-hydroxyalkanoic acid synthase</fullName>
    </submittedName>
</protein>
<dbReference type="SUPFAM" id="SSF53474">
    <property type="entry name" value="alpha/beta-Hydrolases"/>
    <property type="match status" value="1"/>
</dbReference>
<evidence type="ECO:0000256" key="1">
    <source>
        <dbReference type="ARBA" id="ARBA00022679"/>
    </source>
</evidence>
<dbReference type="PANTHER" id="PTHR36837:SF5">
    <property type="entry name" value="POLY-3-HYDROXYBUTYRATE SYNTHASE"/>
    <property type="match status" value="1"/>
</dbReference>
<evidence type="ECO:0000313" key="4">
    <source>
        <dbReference type="EMBL" id="PIE20673.1"/>
    </source>
</evidence>
<evidence type="ECO:0000259" key="3">
    <source>
        <dbReference type="Pfam" id="PF07167"/>
    </source>
</evidence>
<dbReference type="InterPro" id="IPR010941">
    <property type="entry name" value="PhaC_N"/>
</dbReference>
<dbReference type="PANTHER" id="PTHR36837">
    <property type="entry name" value="POLY(3-HYDROXYALKANOATE) POLYMERASE SUBUNIT PHAC"/>
    <property type="match status" value="1"/>
</dbReference>
<reference evidence="4 5" key="1">
    <citation type="submission" date="2017-10" db="EMBL/GenBank/DDBJ databases">
        <title>Novel microbial diversity and functional potential in the marine mammal oral microbiome.</title>
        <authorList>
            <person name="Dudek N.K."/>
            <person name="Sun C.L."/>
            <person name="Burstein D."/>
            <person name="Kantor R.S."/>
            <person name="Aliaga Goltsman D.S."/>
            <person name="Bik E.M."/>
            <person name="Thomas B.C."/>
            <person name="Banfield J.F."/>
            <person name="Relman D.A."/>
        </authorList>
    </citation>
    <scope>NUCLEOTIDE SEQUENCE [LARGE SCALE GENOMIC DNA]</scope>
    <source>
        <strain evidence="4">DOLJORAL78_49_30</strain>
    </source>
</reference>
<dbReference type="GO" id="GO:0016746">
    <property type="term" value="F:acyltransferase activity"/>
    <property type="evidence" value="ECO:0007669"/>
    <property type="project" value="UniProtKB-KW"/>
</dbReference>
<dbReference type="GO" id="GO:0042619">
    <property type="term" value="P:poly-hydroxybutyrate biosynthetic process"/>
    <property type="evidence" value="ECO:0007669"/>
    <property type="project" value="InterPro"/>
</dbReference>
<evidence type="ECO:0000313" key="5">
    <source>
        <dbReference type="Proteomes" id="UP000242733"/>
    </source>
</evidence>
<dbReference type="InterPro" id="IPR051321">
    <property type="entry name" value="PHA/PHB_synthase"/>
</dbReference>
<keyword evidence="2" id="KW-0012">Acyltransferase</keyword>
<dbReference type="Proteomes" id="UP000242733">
    <property type="component" value="Unassembled WGS sequence"/>
</dbReference>
<dbReference type="EMBL" id="PDSG01000004">
    <property type="protein sequence ID" value="PIE20673.1"/>
    <property type="molecule type" value="Genomic_DNA"/>
</dbReference>